<keyword evidence="3" id="KW-1185">Reference proteome</keyword>
<dbReference type="Proteomes" id="UP000287394">
    <property type="component" value="Chromosome"/>
</dbReference>
<dbReference type="Pfam" id="PF20586">
    <property type="entry name" value="DUF6788"/>
    <property type="match status" value="1"/>
</dbReference>
<reference evidence="2 3" key="1">
    <citation type="journal article" date="2019" name="Int. J. Syst. Evol. Microbiol.">
        <title>Capsulimonas corticalis gen. nov., sp. nov., an aerobic capsulated bacterium, of a novel bacterial order, Capsulimonadales ord. nov., of the class Armatimonadia of the phylum Armatimonadetes.</title>
        <authorList>
            <person name="Li J."/>
            <person name="Kudo C."/>
            <person name="Tonouchi A."/>
        </authorList>
    </citation>
    <scope>NUCLEOTIDE SEQUENCE [LARGE SCALE GENOMIC DNA]</scope>
    <source>
        <strain evidence="2 3">AX-7</strain>
    </source>
</reference>
<protein>
    <recommendedName>
        <fullName evidence="1">DUF6788 domain-containing protein</fullName>
    </recommendedName>
</protein>
<proteinExistence type="predicted"/>
<dbReference type="OrthoDB" id="26188at2"/>
<feature type="domain" description="DUF6788" evidence="1">
    <location>
        <begin position="15"/>
        <end position="69"/>
    </location>
</feature>
<gene>
    <name evidence="2" type="ORF">CCAX7_21940</name>
</gene>
<dbReference type="AlphaFoldDB" id="A0A402D275"/>
<organism evidence="2 3">
    <name type="scientific">Capsulimonas corticalis</name>
    <dbReference type="NCBI Taxonomy" id="2219043"/>
    <lineage>
        <taxon>Bacteria</taxon>
        <taxon>Bacillati</taxon>
        <taxon>Armatimonadota</taxon>
        <taxon>Armatimonadia</taxon>
        <taxon>Capsulimonadales</taxon>
        <taxon>Capsulimonadaceae</taxon>
        <taxon>Capsulimonas</taxon>
    </lineage>
</organism>
<name>A0A402D275_9BACT</name>
<accession>A0A402D275</accession>
<evidence type="ECO:0000313" key="2">
    <source>
        <dbReference type="EMBL" id="BDI30143.1"/>
    </source>
</evidence>
<sequence>MTVSSFPVEDTTVTLLQGEICMQYTRCGKTTCRCREGSLHGPYYYRVWREGDVVRKDYVRRDRLAEMQAGCDAYKALMDHLKQSRQKRVQIEKSIRGEWRRGKVSIAAKAD</sequence>
<dbReference type="KEGG" id="ccot:CCAX7_21940"/>
<evidence type="ECO:0000313" key="3">
    <source>
        <dbReference type="Proteomes" id="UP000287394"/>
    </source>
</evidence>
<evidence type="ECO:0000259" key="1">
    <source>
        <dbReference type="Pfam" id="PF20586"/>
    </source>
</evidence>
<dbReference type="RefSeq" id="WP_119323595.1">
    <property type="nucleotide sequence ID" value="NZ_AP025739.1"/>
</dbReference>
<dbReference type="EMBL" id="AP025739">
    <property type="protein sequence ID" value="BDI30143.1"/>
    <property type="molecule type" value="Genomic_DNA"/>
</dbReference>
<dbReference type="InterPro" id="IPR046738">
    <property type="entry name" value="DUF6788"/>
</dbReference>